<dbReference type="InterPro" id="IPR035965">
    <property type="entry name" value="PAS-like_dom_sf"/>
</dbReference>
<keyword evidence="4" id="KW-0418">Kinase</keyword>
<dbReference type="SUPFAM" id="SSF55785">
    <property type="entry name" value="PYP-like sensor domain (PAS domain)"/>
    <property type="match status" value="1"/>
</dbReference>
<dbReference type="PROSITE" id="PS50113">
    <property type="entry name" value="PAC"/>
    <property type="match status" value="1"/>
</dbReference>
<dbReference type="SMART" id="SM00091">
    <property type="entry name" value="PAS"/>
    <property type="match status" value="1"/>
</dbReference>
<dbReference type="SMART" id="SM00086">
    <property type="entry name" value="PAC"/>
    <property type="match status" value="1"/>
</dbReference>
<dbReference type="AlphaFoldDB" id="A0A150J3I0"/>
<name>A0A150J3I0_9EURY</name>
<organism evidence="4 5">
    <name type="scientific">Candidatus Methanofastidiosum methylothiophilum</name>
    <dbReference type="NCBI Taxonomy" id="1705564"/>
    <lineage>
        <taxon>Archaea</taxon>
        <taxon>Methanobacteriati</taxon>
        <taxon>Methanobacteriota</taxon>
        <taxon>Stenosarchaea group</taxon>
        <taxon>Candidatus Methanofastidiosia</taxon>
        <taxon>Candidatus Methanofastidiosales</taxon>
        <taxon>Candidatus Methanofastidiosaceae</taxon>
        <taxon>Candidatus Methanofastidiosum</taxon>
    </lineage>
</organism>
<feature type="transmembrane region" description="Helical" evidence="1">
    <location>
        <begin position="23"/>
        <end position="42"/>
    </location>
</feature>
<gene>
    <name evidence="4" type="ORF">AMQ74_01034</name>
</gene>
<dbReference type="InterPro" id="IPR013767">
    <property type="entry name" value="PAS_fold"/>
</dbReference>
<feature type="domain" description="PAC" evidence="3">
    <location>
        <begin position="208"/>
        <end position="267"/>
    </location>
</feature>
<keyword evidence="4" id="KW-0808">Transferase</keyword>
<reference evidence="4 5" key="1">
    <citation type="journal article" date="2016" name="ISME J.">
        <title>Chasing the elusive Euryarchaeota class WSA2: genomes reveal a uniquely fastidious methyl-reducing methanogen.</title>
        <authorList>
            <person name="Nobu M.K."/>
            <person name="Narihiro T."/>
            <person name="Kuroda K."/>
            <person name="Mei R."/>
            <person name="Liu W.T."/>
        </authorList>
    </citation>
    <scope>NUCLEOTIDE SEQUENCE [LARGE SCALE GENOMIC DNA]</scope>
    <source>
        <strain evidence="4">U1lsi0528_Bin089</strain>
    </source>
</reference>
<dbReference type="Pfam" id="PF00989">
    <property type="entry name" value="PAS"/>
    <property type="match status" value="1"/>
</dbReference>
<dbReference type="GO" id="GO:0006355">
    <property type="term" value="P:regulation of DNA-templated transcription"/>
    <property type="evidence" value="ECO:0007669"/>
    <property type="project" value="InterPro"/>
</dbReference>
<evidence type="ECO:0000256" key="1">
    <source>
        <dbReference type="SAM" id="Phobius"/>
    </source>
</evidence>
<dbReference type="Gene3D" id="3.30.450.20">
    <property type="entry name" value="PAS domain"/>
    <property type="match status" value="1"/>
</dbReference>
<dbReference type="GO" id="GO:0016301">
    <property type="term" value="F:kinase activity"/>
    <property type="evidence" value="ECO:0007669"/>
    <property type="project" value="UniProtKB-KW"/>
</dbReference>
<evidence type="ECO:0000259" key="3">
    <source>
        <dbReference type="PROSITE" id="PS50113"/>
    </source>
</evidence>
<dbReference type="PROSITE" id="PS50112">
    <property type="entry name" value="PAS"/>
    <property type="match status" value="1"/>
</dbReference>
<keyword evidence="1" id="KW-1133">Transmembrane helix</keyword>
<keyword evidence="1" id="KW-0812">Transmembrane</keyword>
<dbReference type="InterPro" id="IPR001610">
    <property type="entry name" value="PAC"/>
</dbReference>
<feature type="domain" description="PAS" evidence="2">
    <location>
        <begin position="138"/>
        <end position="211"/>
    </location>
</feature>
<dbReference type="EMBL" id="LNGD01000057">
    <property type="protein sequence ID" value="KYC51698.1"/>
    <property type="molecule type" value="Genomic_DNA"/>
</dbReference>
<feature type="transmembrane region" description="Helical" evidence="1">
    <location>
        <begin position="70"/>
        <end position="87"/>
    </location>
</feature>
<sequence length="349" mass="40368">MLSQKENFISQAKNLYFKNINPLILYLVFILSELIFGSLILILKIPIQFMILNVVLILFVSPFYSRKIYYSMIFIADLASLLLIYNFSNTKFLSIKDIFISNSIETLFFVTLMVILVAEILHWSIPNLLKTEEALKITEENFRDLVENANSIILTLDKNGIITSINNFGLKFFGYNEKDIVGANLIGTIVPEFDSNGNDMKNLVNEILSNEDRFRSNLNENIKKNGERVWIYWTDKVIRNTKGELESILSIGSDITELKLALSQIEKNIHYFATSVDQIRNPLAIISGIAELKIQDKKLSERILTQIDRINEIILRLDTGWHESEEVKKFLKNREMLSYLYEDDSEDII</sequence>
<evidence type="ECO:0000259" key="2">
    <source>
        <dbReference type="PROSITE" id="PS50112"/>
    </source>
</evidence>
<dbReference type="Proteomes" id="UP000075578">
    <property type="component" value="Unassembled WGS sequence"/>
</dbReference>
<evidence type="ECO:0000313" key="4">
    <source>
        <dbReference type="EMBL" id="KYC51698.1"/>
    </source>
</evidence>
<evidence type="ECO:0000313" key="5">
    <source>
        <dbReference type="Proteomes" id="UP000075578"/>
    </source>
</evidence>
<dbReference type="InterPro" id="IPR000014">
    <property type="entry name" value="PAS"/>
</dbReference>
<protein>
    <submittedName>
        <fullName evidence="4">Sensory histidine kinase AtoS</fullName>
    </submittedName>
</protein>
<comment type="caution">
    <text evidence="4">The sequence shown here is derived from an EMBL/GenBank/DDBJ whole genome shotgun (WGS) entry which is preliminary data.</text>
</comment>
<proteinExistence type="predicted"/>
<keyword evidence="1" id="KW-0472">Membrane</keyword>
<dbReference type="CDD" id="cd00130">
    <property type="entry name" value="PAS"/>
    <property type="match status" value="1"/>
</dbReference>
<dbReference type="InterPro" id="IPR000700">
    <property type="entry name" value="PAS-assoc_C"/>
</dbReference>
<dbReference type="NCBIfam" id="TIGR00229">
    <property type="entry name" value="sensory_box"/>
    <property type="match status" value="1"/>
</dbReference>
<accession>A0A150J3I0</accession>
<feature type="transmembrane region" description="Helical" evidence="1">
    <location>
        <begin position="107"/>
        <end position="125"/>
    </location>
</feature>